<evidence type="ECO:0000313" key="7">
    <source>
        <dbReference type="Proteomes" id="UP000504634"/>
    </source>
</evidence>
<keyword evidence="7" id="KW-1185">Reference proteome</keyword>
<dbReference type="Gene3D" id="3.30.497.10">
    <property type="entry name" value="Antithrombin, subunit I, domain 2"/>
    <property type="match status" value="1"/>
</dbReference>
<evidence type="ECO:0000256" key="3">
    <source>
        <dbReference type="ARBA" id="ARBA00022900"/>
    </source>
</evidence>
<dbReference type="Proteomes" id="UP000504634">
    <property type="component" value="Unplaced"/>
</dbReference>
<dbReference type="Pfam" id="PF00079">
    <property type="entry name" value="Serpin"/>
    <property type="match status" value="1"/>
</dbReference>
<dbReference type="InterPro" id="IPR023796">
    <property type="entry name" value="Serpin_dom"/>
</dbReference>
<dbReference type="SUPFAM" id="SSF56574">
    <property type="entry name" value="Serpins"/>
    <property type="match status" value="1"/>
</dbReference>
<feature type="signal peptide" evidence="5">
    <location>
        <begin position="1"/>
        <end position="22"/>
    </location>
</feature>
<keyword evidence="3" id="KW-0722">Serine protease inhibitor</keyword>
<organism evidence="7 8">
    <name type="scientific">Drosophila lebanonensis</name>
    <name type="common">Fruit fly</name>
    <name type="synonym">Scaptodrosophila lebanonensis</name>
    <dbReference type="NCBI Taxonomy" id="7225"/>
    <lineage>
        <taxon>Eukaryota</taxon>
        <taxon>Metazoa</taxon>
        <taxon>Ecdysozoa</taxon>
        <taxon>Arthropoda</taxon>
        <taxon>Hexapoda</taxon>
        <taxon>Insecta</taxon>
        <taxon>Pterygota</taxon>
        <taxon>Neoptera</taxon>
        <taxon>Endopterygota</taxon>
        <taxon>Diptera</taxon>
        <taxon>Brachycera</taxon>
        <taxon>Muscomorpha</taxon>
        <taxon>Ephydroidea</taxon>
        <taxon>Drosophilidae</taxon>
        <taxon>Scaptodrosophila</taxon>
    </lineage>
</organism>
<dbReference type="GO" id="GO:0005615">
    <property type="term" value="C:extracellular space"/>
    <property type="evidence" value="ECO:0007669"/>
    <property type="project" value="InterPro"/>
</dbReference>
<accession>A0A6J2UAE4</accession>
<feature type="chain" id="PRO_5026673275" evidence="5">
    <location>
        <begin position="23"/>
        <end position="411"/>
    </location>
</feature>
<comment type="similarity">
    <text evidence="1 4">Belongs to the serpin family.</text>
</comment>
<evidence type="ECO:0000256" key="1">
    <source>
        <dbReference type="ARBA" id="ARBA00009500"/>
    </source>
</evidence>
<dbReference type="SMART" id="SM00093">
    <property type="entry name" value="SERPIN"/>
    <property type="match status" value="1"/>
</dbReference>
<dbReference type="InterPro" id="IPR042178">
    <property type="entry name" value="Serpin_sf_1"/>
</dbReference>
<evidence type="ECO:0000256" key="4">
    <source>
        <dbReference type="RuleBase" id="RU000411"/>
    </source>
</evidence>
<dbReference type="InterPro" id="IPR036186">
    <property type="entry name" value="Serpin_sf"/>
</dbReference>
<proteinExistence type="inferred from homology"/>
<dbReference type="GO" id="GO:0004867">
    <property type="term" value="F:serine-type endopeptidase inhibitor activity"/>
    <property type="evidence" value="ECO:0007669"/>
    <property type="project" value="UniProtKB-KW"/>
</dbReference>
<dbReference type="AlphaFoldDB" id="A0A6J2UAE4"/>
<dbReference type="PANTHER" id="PTHR11461:SF211">
    <property type="entry name" value="GH10112P-RELATED"/>
    <property type="match status" value="1"/>
</dbReference>
<evidence type="ECO:0000313" key="8">
    <source>
        <dbReference type="RefSeq" id="XP_030384137.1"/>
    </source>
</evidence>
<feature type="domain" description="Serpin" evidence="6">
    <location>
        <begin position="29"/>
        <end position="382"/>
    </location>
</feature>
<evidence type="ECO:0000256" key="5">
    <source>
        <dbReference type="SAM" id="SignalP"/>
    </source>
</evidence>
<protein>
    <submittedName>
        <fullName evidence="8">Antichymotrypsin-2-like</fullName>
    </submittedName>
</protein>
<evidence type="ECO:0000256" key="2">
    <source>
        <dbReference type="ARBA" id="ARBA00022690"/>
    </source>
</evidence>
<sequence>MRSTASPLFILVLLILVQICVGLRLPPQINSLSSGHHLEEGQNLIISPASAVLSLVALYLCSSGKLNEQLRNLLWLSESENDVRDTFKSILHDHTNRGFELLLANKIYLSSAHPVLPSFRELLTSTLNANVDNIDFKDSEAATDNINQWVALQTKNKVLNLIQNVPPKTAFIFVNALHLRATWDQPFNRNRTSEKKFHMTHTKTVNVNMMHLEAEVPYGHLSAIEAEVLQLRFRNSCLSMYILLPDRLEDLQKLVKRMSQFDAMSLPKHLVNTRMSITIPKFNIDSSHNLIPPLASLGLTDIFVSHRYPKLTSSTVPIKVDQIHQKAVIKVNEIGVEASAATGIVTKHPVAIECKKFFVANRPFAFYIQDKNIVYFHGFVQGFPTRNGHSSQTTEELRRKNSLLKAAGDND</sequence>
<dbReference type="PANTHER" id="PTHR11461">
    <property type="entry name" value="SERINE PROTEASE INHIBITOR, SERPIN"/>
    <property type="match status" value="1"/>
</dbReference>
<name>A0A6J2UAE4_DROLE</name>
<reference evidence="8" key="1">
    <citation type="submission" date="2025-08" db="UniProtKB">
        <authorList>
            <consortium name="RefSeq"/>
        </authorList>
    </citation>
    <scope>IDENTIFICATION</scope>
    <source>
        <strain evidence="8">11010-0011.00</strain>
        <tissue evidence="8">Whole body</tissue>
    </source>
</reference>
<gene>
    <name evidence="8" type="primary">LOC115631482</name>
</gene>
<dbReference type="GeneID" id="115631482"/>
<dbReference type="Gene3D" id="2.30.39.10">
    <property type="entry name" value="Alpha-1-antitrypsin, domain 1"/>
    <property type="match status" value="1"/>
</dbReference>
<dbReference type="RefSeq" id="XP_030384137.1">
    <property type="nucleotide sequence ID" value="XM_030528277.1"/>
</dbReference>
<dbReference type="InterPro" id="IPR042185">
    <property type="entry name" value="Serpin_sf_2"/>
</dbReference>
<keyword evidence="5" id="KW-0732">Signal</keyword>
<keyword evidence="2" id="KW-0646">Protease inhibitor</keyword>
<dbReference type="InterPro" id="IPR000215">
    <property type="entry name" value="Serpin_fam"/>
</dbReference>
<evidence type="ECO:0000259" key="6">
    <source>
        <dbReference type="SMART" id="SM00093"/>
    </source>
</evidence>